<reference evidence="1" key="1">
    <citation type="submission" date="2014-11" db="EMBL/GenBank/DDBJ databases">
        <authorList>
            <person name="Amaro Gonzalez C."/>
        </authorList>
    </citation>
    <scope>NUCLEOTIDE SEQUENCE</scope>
</reference>
<accession>A0A0E9XM49</accession>
<organism evidence="1">
    <name type="scientific">Anguilla anguilla</name>
    <name type="common">European freshwater eel</name>
    <name type="synonym">Muraena anguilla</name>
    <dbReference type="NCBI Taxonomy" id="7936"/>
    <lineage>
        <taxon>Eukaryota</taxon>
        <taxon>Metazoa</taxon>
        <taxon>Chordata</taxon>
        <taxon>Craniata</taxon>
        <taxon>Vertebrata</taxon>
        <taxon>Euteleostomi</taxon>
        <taxon>Actinopterygii</taxon>
        <taxon>Neopterygii</taxon>
        <taxon>Teleostei</taxon>
        <taxon>Anguilliformes</taxon>
        <taxon>Anguillidae</taxon>
        <taxon>Anguilla</taxon>
    </lineage>
</organism>
<proteinExistence type="predicted"/>
<dbReference type="AlphaFoldDB" id="A0A0E9XM49"/>
<name>A0A0E9XM49_ANGAN</name>
<evidence type="ECO:0000313" key="1">
    <source>
        <dbReference type="EMBL" id="JAI02911.1"/>
    </source>
</evidence>
<reference evidence="1" key="2">
    <citation type="journal article" date="2015" name="Fish Shellfish Immunol.">
        <title>Early steps in the European eel (Anguilla anguilla)-Vibrio vulnificus interaction in the gills: Role of the RtxA13 toxin.</title>
        <authorList>
            <person name="Callol A."/>
            <person name="Pajuelo D."/>
            <person name="Ebbesson L."/>
            <person name="Teles M."/>
            <person name="MacKenzie S."/>
            <person name="Amaro C."/>
        </authorList>
    </citation>
    <scope>NUCLEOTIDE SEQUENCE</scope>
</reference>
<sequence length="34" mass="3809">MNTSYTAHCMRCTKIASVVICGQGHKLHCTKERT</sequence>
<dbReference type="EMBL" id="GBXM01005667">
    <property type="protein sequence ID" value="JAI02911.1"/>
    <property type="molecule type" value="Transcribed_RNA"/>
</dbReference>
<protein>
    <submittedName>
        <fullName evidence="1">Uncharacterized protein</fullName>
    </submittedName>
</protein>